<dbReference type="InterPro" id="IPR017871">
    <property type="entry name" value="ABC_transporter-like_CS"/>
</dbReference>
<protein>
    <submittedName>
        <fullName evidence="10">Ribosome-dependent ATPase</fullName>
    </submittedName>
</protein>
<feature type="domain" description="ABC transporter" evidence="8">
    <location>
        <begin position="269"/>
        <end position="499"/>
    </location>
</feature>
<keyword evidence="11" id="KW-1185">Reference proteome</keyword>
<evidence type="ECO:0000259" key="8">
    <source>
        <dbReference type="PROSITE" id="PS50893"/>
    </source>
</evidence>
<evidence type="ECO:0000313" key="10">
    <source>
        <dbReference type="EMBL" id="TCP97273.1"/>
    </source>
</evidence>
<keyword evidence="6 7" id="KW-0472">Membrane</keyword>
<feature type="domain" description="ABC transporter" evidence="8">
    <location>
        <begin position="4"/>
        <end position="239"/>
    </location>
</feature>
<dbReference type="PANTHER" id="PTHR43038:SF4">
    <property type="entry name" value="RIBOSOME-ASSOCIATED ATPASE"/>
    <property type="match status" value="1"/>
</dbReference>
<evidence type="ECO:0000256" key="5">
    <source>
        <dbReference type="ARBA" id="ARBA00022989"/>
    </source>
</evidence>
<feature type="transmembrane region" description="Helical" evidence="7">
    <location>
        <begin position="564"/>
        <end position="582"/>
    </location>
</feature>
<dbReference type="EMBL" id="SLYB01000002">
    <property type="protein sequence ID" value="TCP97273.1"/>
    <property type="molecule type" value="Genomic_DNA"/>
</dbReference>
<dbReference type="AlphaFoldDB" id="A0A4V2T2F7"/>
<keyword evidence="3" id="KW-0547">Nucleotide-binding</keyword>
<evidence type="ECO:0000259" key="9">
    <source>
        <dbReference type="PROSITE" id="PS51012"/>
    </source>
</evidence>
<keyword evidence="5 7" id="KW-1133">Transmembrane helix</keyword>
<dbReference type="PROSITE" id="PS51012">
    <property type="entry name" value="ABC_TM2"/>
    <property type="match status" value="1"/>
</dbReference>
<feature type="transmembrane region" description="Helical" evidence="7">
    <location>
        <begin position="764"/>
        <end position="785"/>
    </location>
</feature>
<dbReference type="Gene3D" id="3.40.1710.10">
    <property type="entry name" value="abc type-2 transporter like domain"/>
    <property type="match status" value="1"/>
</dbReference>
<feature type="transmembrane region" description="Helical" evidence="7">
    <location>
        <begin position="886"/>
        <end position="904"/>
    </location>
</feature>
<keyword evidence="2 7" id="KW-0812">Transmembrane</keyword>
<dbReference type="InterPro" id="IPR003439">
    <property type="entry name" value="ABC_transporter-like_ATP-bd"/>
</dbReference>
<dbReference type="RefSeq" id="WP_131974678.1">
    <property type="nucleotide sequence ID" value="NZ_SLYB01000002.1"/>
</dbReference>
<dbReference type="InterPro" id="IPR047651">
    <property type="entry name" value="ABC2_perm_RbbA"/>
</dbReference>
<dbReference type="GO" id="GO:0140359">
    <property type="term" value="F:ABC-type transporter activity"/>
    <property type="evidence" value="ECO:0007669"/>
    <property type="project" value="InterPro"/>
</dbReference>
<dbReference type="PROSITE" id="PS00211">
    <property type="entry name" value="ABC_TRANSPORTER_1"/>
    <property type="match status" value="1"/>
</dbReference>
<evidence type="ECO:0000256" key="4">
    <source>
        <dbReference type="ARBA" id="ARBA00022840"/>
    </source>
</evidence>
<dbReference type="Gene3D" id="3.40.50.300">
    <property type="entry name" value="P-loop containing nucleotide triphosphate hydrolases"/>
    <property type="match status" value="2"/>
</dbReference>
<feature type="transmembrane region" description="Helical" evidence="7">
    <location>
        <begin position="714"/>
        <end position="737"/>
    </location>
</feature>
<proteinExistence type="predicted"/>
<dbReference type="SMART" id="SM00382">
    <property type="entry name" value="AAA"/>
    <property type="match status" value="2"/>
</dbReference>
<sequence length="909" mass="100114">MNAVSITNLSHRYGDTQALNMLSLNIKQGATVGLVGPDGVGKSTLLSLIAGVKIIQTGQVTVLGGNIAEKSSREKQLPRIAFMPQGLGHNLYPTLTISENIEFHANLFGLSKKALKARTTRLLQATGLTPFADRAAGKLSGGMKQKLSLCCALVHNPDLLILDEPTTGVDPLSRRQFWALVDNLRAESPNMTVIVATAYIDEAQSFEYLIAMDDGKILVSDKTENVLKTYRTLSLEDAYVQMLPQEKRGSGEGLNLTPFVKDPNLPPAMEAEGLTKQFGDFTAVNNVSFKIEKGEIFGFLGSNGCGKSTTMKMLTGLLEPTSGKAQLLGKSIAAGSNEIKKRVGYMSQAFSLYEELTVRENLQLHARLYEIPEQQREQFIAESLNQFDLEKETDLLPSSLPLGIRQRLQLAAACLHKPEVLILDEPTSGVDPAARDMFWRYLLRLSRDDRITIFVSTHFMNEALRCDRISFMHKGTVLGVGTPQELIDYYHSENLEQAFIQYLLVAEPENNIEINKKSALSTENNAKNTETTHKSAVGFLYFFTMLWAFAVREFKELARDKIRLFFGVFGPIILLTATGWAVSFDVNKMNLGVYDQDQSQESRALVEAFSGTAYFSVLPNLKSRSELNLILKKAQAEVVIDIPPNYGKDLLSGKQPEIGFFINGTQPVNTATVKSYITGILQNHITELTHSTTQPVINVVPRLMYNPDSRSVNAITPSLLMMIMMMIPAMMTALGVVREREIGSITNLYSSPANVAQFLMGKQLPYIVMGVLNYVALMLLTIFWFDVPVKGSFLVLTAGALLLIWAATSFGLLISSVVTSQAAAIVMTAIGTLVPTMNFSGMLYPVSSMADWAQILSNAFPTTWFKNISTGSFTKGIALADMQGDFIALLVFVIIYLAIACIKLKKQEP</sequence>
<feature type="transmembrane region" description="Helical" evidence="7">
    <location>
        <begin position="535"/>
        <end position="552"/>
    </location>
</feature>
<evidence type="ECO:0000256" key="2">
    <source>
        <dbReference type="ARBA" id="ARBA00022692"/>
    </source>
</evidence>
<evidence type="ECO:0000256" key="1">
    <source>
        <dbReference type="ARBA" id="ARBA00004141"/>
    </source>
</evidence>
<gene>
    <name evidence="10" type="ORF">EDC44_10277</name>
</gene>
<feature type="domain" description="ABC transmembrane type-2" evidence="9">
    <location>
        <begin position="670"/>
        <end position="907"/>
    </location>
</feature>
<dbReference type="Proteomes" id="UP000295763">
    <property type="component" value="Unassembled WGS sequence"/>
</dbReference>
<organism evidence="10 11">
    <name type="scientific">Cricetibacter osteomyelitidis</name>
    <dbReference type="NCBI Taxonomy" id="1521931"/>
    <lineage>
        <taxon>Bacteria</taxon>
        <taxon>Pseudomonadati</taxon>
        <taxon>Pseudomonadota</taxon>
        <taxon>Gammaproteobacteria</taxon>
        <taxon>Pasteurellales</taxon>
        <taxon>Pasteurellaceae</taxon>
        <taxon>Cricetibacter</taxon>
    </lineage>
</organism>
<evidence type="ECO:0000256" key="3">
    <source>
        <dbReference type="ARBA" id="ARBA00022741"/>
    </source>
</evidence>
<name>A0A4V2T2F7_9PAST</name>
<dbReference type="OrthoDB" id="9805029at2"/>
<accession>A0A4V2T2F7</accession>
<dbReference type="GO" id="GO:0005524">
    <property type="term" value="F:ATP binding"/>
    <property type="evidence" value="ECO:0007669"/>
    <property type="project" value="UniProtKB-KW"/>
</dbReference>
<evidence type="ECO:0000313" key="11">
    <source>
        <dbReference type="Proteomes" id="UP000295763"/>
    </source>
</evidence>
<dbReference type="PROSITE" id="PS50893">
    <property type="entry name" value="ABC_TRANSPORTER_2"/>
    <property type="match status" value="2"/>
</dbReference>
<dbReference type="SUPFAM" id="SSF52540">
    <property type="entry name" value="P-loop containing nucleoside triphosphate hydrolases"/>
    <property type="match status" value="2"/>
</dbReference>
<dbReference type="CDD" id="cd03230">
    <property type="entry name" value="ABC_DR_subfamily_A"/>
    <property type="match status" value="1"/>
</dbReference>
<dbReference type="GO" id="GO:0016887">
    <property type="term" value="F:ATP hydrolysis activity"/>
    <property type="evidence" value="ECO:0007669"/>
    <property type="project" value="InterPro"/>
</dbReference>
<dbReference type="NCBIfam" id="NF033858">
    <property type="entry name" value="ABC2_perm_RbbA"/>
    <property type="match status" value="1"/>
</dbReference>
<reference evidence="10 11" key="1">
    <citation type="submission" date="2019-03" db="EMBL/GenBank/DDBJ databases">
        <title>Genomic Encyclopedia of Type Strains, Phase IV (KMG-IV): sequencing the most valuable type-strain genomes for metagenomic binning, comparative biology and taxonomic classification.</title>
        <authorList>
            <person name="Goeker M."/>
        </authorList>
    </citation>
    <scope>NUCLEOTIDE SEQUENCE [LARGE SCALE GENOMIC DNA]</scope>
    <source>
        <strain evidence="10 11">DSM 28404</strain>
    </source>
</reference>
<dbReference type="InterPro" id="IPR027417">
    <property type="entry name" value="P-loop_NTPase"/>
</dbReference>
<keyword evidence="4" id="KW-0067">ATP-binding</keyword>
<dbReference type="InterPro" id="IPR047817">
    <property type="entry name" value="ABC2_TM_bact-type"/>
</dbReference>
<dbReference type="InterPro" id="IPR003593">
    <property type="entry name" value="AAA+_ATPase"/>
</dbReference>
<comment type="subcellular location">
    <subcellularLocation>
        <location evidence="1">Membrane</location>
        <topology evidence="1">Multi-pass membrane protein</topology>
    </subcellularLocation>
</comment>
<feature type="transmembrane region" description="Helical" evidence="7">
    <location>
        <begin position="791"/>
        <end position="815"/>
    </location>
</feature>
<dbReference type="GO" id="GO:0016020">
    <property type="term" value="C:membrane"/>
    <property type="evidence" value="ECO:0007669"/>
    <property type="project" value="UniProtKB-SubCell"/>
</dbReference>
<dbReference type="InterPro" id="IPR013525">
    <property type="entry name" value="ABC2_TM"/>
</dbReference>
<dbReference type="Pfam" id="PF12698">
    <property type="entry name" value="ABC2_membrane_3"/>
    <property type="match status" value="1"/>
</dbReference>
<evidence type="ECO:0000256" key="6">
    <source>
        <dbReference type="ARBA" id="ARBA00023136"/>
    </source>
</evidence>
<evidence type="ECO:0000256" key="7">
    <source>
        <dbReference type="SAM" id="Phobius"/>
    </source>
</evidence>
<feature type="transmembrane region" description="Helical" evidence="7">
    <location>
        <begin position="822"/>
        <end position="844"/>
    </location>
</feature>
<dbReference type="Pfam" id="PF00005">
    <property type="entry name" value="ABC_tran"/>
    <property type="match status" value="2"/>
</dbReference>
<comment type="caution">
    <text evidence="10">The sequence shown here is derived from an EMBL/GenBank/DDBJ whole genome shotgun (WGS) entry which is preliminary data.</text>
</comment>
<dbReference type="PANTHER" id="PTHR43038">
    <property type="entry name" value="ATP-BINDING CASSETTE, SUB-FAMILY H, MEMBER 1"/>
    <property type="match status" value="1"/>
</dbReference>